<evidence type="ECO:0000313" key="2">
    <source>
        <dbReference type="EMBL" id="KOC68885.1"/>
    </source>
</evidence>
<protein>
    <submittedName>
        <fullName evidence="2">Uncharacterized protein</fullName>
    </submittedName>
</protein>
<feature type="coiled-coil region" evidence="1">
    <location>
        <begin position="1375"/>
        <end position="1526"/>
    </location>
</feature>
<feature type="coiled-coil region" evidence="1">
    <location>
        <begin position="655"/>
        <end position="830"/>
    </location>
</feature>
<feature type="coiled-coil region" evidence="1">
    <location>
        <begin position="1052"/>
        <end position="1149"/>
    </location>
</feature>
<dbReference type="Gene3D" id="6.10.250.370">
    <property type="match status" value="1"/>
</dbReference>
<organism evidence="2 3">
    <name type="scientific">Habropoda laboriosa</name>
    <dbReference type="NCBI Taxonomy" id="597456"/>
    <lineage>
        <taxon>Eukaryota</taxon>
        <taxon>Metazoa</taxon>
        <taxon>Ecdysozoa</taxon>
        <taxon>Arthropoda</taxon>
        <taxon>Hexapoda</taxon>
        <taxon>Insecta</taxon>
        <taxon>Pterygota</taxon>
        <taxon>Neoptera</taxon>
        <taxon>Endopterygota</taxon>
        <taxon>Hymenoptera</taxon>
        <taxon>Apocrita</taxon>
        <taxon>Aculeata</taxon>
        <taxon>Apoidea</taxon>
        <taxon>Anthophila</taxon>
        <taxon>Apidae</taxon>
        <taxon>Habropoda</taxon>
    </lineage>
</organism>
<feature type="coiled-coil region" evidence="1">
    <location>
        <begin position="350"/>
        <end position="434"/>
    </location>
</feature>
<feature type="coiled-coil region" evidence="1">
    <location>
        <begin position="15"/>
        <end position="159"/>
    </location>
</feature>
<feature type="coiled-coil region" evidence="1">
    <location>
        <begin position="869"/>
        <end position="907"/>
    </location>
</feature>
<feature type="coiled-coil region" evidence="1">
    <location>
        <begin position="1185"/>
        <end position="1313"/>
    </location>
</feature>
<feature type="coiled-coil region" evidence="1">
    <location>
        <begin position="932"/>
        <end position="1022"/>
    </location>
</feature>
<dbReference type="STRING" id="597456.A0A0L7RDL7"/>
<dbReference type="PANTHER" id="PTHR23159:SF31">
    <property type="entry name" value="CENTROSOME-ASSOCIATED PROTEIN CEP250 ISOFORM X1"/>
    <property type="match status" value="1"/>
</dbReference>
<name>A0A0L7RDL7_9HYME</name>
<sequence length="1646" mass="192644">MENIMSTKGEFECAVTELRAELDKKTSELTLEQTERRKAMEKMSELNEKIESITSERNEFEQLNNRLNVELNEKISEFQLKITSEQTTNVEATRKISDLEKQIESIASEKNDLEYSESNEKDLELESRSKLDNKVEDYTKDLQDVITNLQTENQDLRDQLGSQSVLPHSRINESITDTSNLIMNMEAEKSQLAETLQLKSHELEDIKSDVRSLKTDIQKLQETICLLTTENMEMATKLTTEQENVKQTQYSLQKTIDELYMRISEVTNEKISLESDLTDLNDQLESMRSKISATNDEEQLFTSYQCKIDKLTAENIELTAFITEKTKELENIKESKSLLYEHECIYKEKVANLTEKNESLLSENNELSTDLIDKIEENDMLKEQCNIFKNKIEQSLAMNENITETGVEYLKIENNTLKAENTELKMKVTILSEENAKFSSNLLETMENLDSSRNEMSYNNTLHLSTIFNDSAEAGTAEQRISEEETRKSLTCRVMALQSKIDHLSHLNKKLSDLKLTSCSQCAHLRNLNESRRVFKLEAKILNKKLEDLQRKFDRKCADTEILKNKVNQELNWSELDVSSNVSFVDEMNVSFVEEKIQSLNNELQTLKADHDKLSIQYEDKCNELEKLQNDVIANAPRTDGDSTPRKSSNKNTRIDQIQNYIDELRSNMDELKKGSMNFTDMLNQFRTEKANLLSEINTLKDINEELQQKVSDNESTAVKKVQILETELANMGREMEQFSMREKELESQRLMLEVELESLKVEEQSKTALISQLNERIYSLVNELDLVASQKNDLTSSSTIEYEKKLQYLKEQCEKLEKETMQSRELEQHSISKIKELETYINDLQRNTTNQENFSRELQENKHVFDQQKILINDKEKLNEELNDAKRCMIKELNSLKCNINDYSNKSVNEIFTVLLQTLISKEEEIIKTVRGTYEKEKQKLKDEIEQCMDIEKRATTWVKELEAEIEKLQAELTEREHAQMEYENKISQLEHLLRESNYEVEVFKEKMRALEADYNNLQVDFDRRCKVDIQQEEAILIAHKKERVAQETFKNKEIEIKTKLKSEIEKLEEEKTELVYNLNLYTAKIAGFESTIENYVAVENRLKDTIDEKESEIKRNSQHMEKMNAELEQVTQAYNEVNQDIEQKNLHIEEIKAILKNKCDMLSEYKTKLETVIPEYEMLKEHVTDQKLTIQRSKEEIEALKNEREEQLEIIKDKLNTEEAKNVGLSKQLRDLTNGNNALIEELNGLKEKYEELEEANRKLERKIRNSTSKIKAEAEIEELKELNKGLQNNLEGASNRIVELQEIKNQTLRELVDLKGTYEFVLQENIELKKSLLSYKTKHSISNSLIDEGKYDMLLLEKNKIALELEGKKIVLNQKDKELKEYASQIQQLTETNKELDDEVEEYAAIIRERDTEISKLEEKLSGFDVHNERSILQDSVRKQQKVVTYDKDLGEHQEKCEQLKKKIQELELQLVSKNGKIATLEIQIQSQNFPYQRKCKDLEELLLAFRNKNAELSSEVRKLQRTVNDVNTWECDVCRRWRVNRKDQACQTMPNSSVRFCSINSGVVEDHVKIQKMEKERILMKDLCRSRSRRIKELENRVKQLEEAQSSLTLKSNEVLQDRSNQPYNNVTYFNKYFDFEKNSKP</sequence>
<dbReference type="EMBL" id="KQ414614">
    <property type="protein sequence ID" value="KOC68885.1"/>
    <property type="molecule type" value="Genomic_DNA"/>
</dbReference>
<dbReference type="Gene3D" id="1.10.287.1490">
    <property type="match status" value="1"/>
</dbReference>
<keyword evidence="1" id="KW-0175">Coiled coil</keyword>
<keyword evidence="3" id="KW-1185">Reference proteome</keyword>
<dbReference type="Proteomes" id="UP000053825">
    <property type="component" value="Unassembled WGS sequence"/>
</dbReference>
<proteinExistence type="predicted"/>
<evidence type="ECO:0000256" key="1">
    <source>
        <dbReference type="SAM" id="Coils"/>
    </source>
</evidence>
<accession>A0A0L7RDL7</accession>
<gene>
    <name evidence="2" type="ORF">WH47_10873</name>
</gene>
<dbReference type="OrthoDB" id="7592022at2759"/>
<feature type="coiled-coil region" evidence="1">
    <location>
        <begin position="263"/>
        <end position="297"/>
    </location>
</feature>
<reference evidence="2 3" key="1">
    <citation type="submission" date="2015-07" db="EMBL/GenBank/DDBJ databases">
        <title>The genome of Habropoda laboriosa.</title>
        <authorList>
            <person name="Pan H."/>
            <person name="Kapheim K."/>
        </authorList>
    </citation>
    <scope>NUCLEOTIDE SEQUENCE [LARGE SCALE GENOMIC DNA]</scope>
    <source>
        <strain evidence="2">0110345459</strain>
    </source>
</reference>
<feature type="coiled-coil region" evidence="1">
    <location>
        <begin position="532"/>
        <end position="559"/>
    </location>
</feature>
<feature type="coiled-coil region" evidence="1">
    <location>
        <begin position="1588"/>
        <end position="1615"/>
    </location>
</feature>
<dbReference type="PANTHER" id="PTHR23159">
    <property type="entry name" value="CENTROSOMAL PROTEIN 2"/>
    <property type="match status" value="1"/>
</dbReference>
<feature type="coiled-coil region" evidence="1">
    <location>
        <begin position="590"/>
        <end position="631"/>
    </location>
</feature>
<evidence type="ECO:0000313" key="3">
    <source>
        <dbReference type="Proteomes" id="UP000053825"/>
    </source>
</evidence>